<keyword evidence="6" id="KW-1185">Reference proteome</keyword>
<feature type="domain" description="PAS" evidence="1">
    <location>
        <begin position="219"/>
        <end position="289"/>
    </location>
</feature>
<sequence length="899" mass="103219">MKSGDMNDHTKLTKTQLIAQLQSLLKNIINTRNVSQDRHFILELRKTQRKLEQTQNRYADLYDFIPIGCAVLDDRGRILDINLTGAQMLGHSRKQLDKLPFELFLNLNNRRQFHRHLKRVFSSNTRVATEFHLKYNTNDFHYVCLESIAIQENKNMTNSCHTAIVNIGERKQAEEILRLNHNKLEKKIGQRIAQLSQSNKTLQEEITARKLTETELLASEKHYRTLVENQTDLICSWDVDGTLTFVNKAYCHYFGKQPDELIGHKFLFLIPEEDQHKAQRHFASLNQRNPITKHEHRVIVAPSNEVRWLQWTNLANFDEAGQIIGYQSVGQDITDRKCTEQLLHLSAIVFKNTNEAIIITNNTRNIILVNHAFSHITGYQSKEIIGKNLHLLSSRHYNKRFFQRIEAILARKRQWQGEIWSQRKSGELFPAWVNISVARDEQEQIINHVIVFSDITSIKQTEERLNYLAHHDPLTDIPNRLLFKARLENSLQRAQRHDYQVALLFLDLDRFKIINDTLGHNAGDQLLQTVASRLTKSIRNEDTVARLGGDEFAVILENVKHSDDIVYLAEKILEIITQPVRISGQDIITSFSIGIALYPADANNSDNLKRAADSALYQAKRKGRANYQFYTSEFTAHAVNLLSIEHGLRLALLNNEFILHYQPQIDLKTEKVIGVEALLRWQHPELGLLEPDKFINIAEDTGLIHTIGQWVLYTACLQAKVWHNTGFPKLQMSVNLSGHTLLHDPKLVMHVNQALIDSQLEPHLLKLEITEGILQTAEHSIAVLFELKSLGIGLAIDDFGTGYSCLNSLKRLPIDTLKIDRSFIQDIMRDENDQAIASTIIAMARTLNLKVIAEGVQDAEQLSFLRTQNCNMVQGYIFSQPITAIAIEDYLRNHLLSPE</sequence>
<dbReference type="PANTHER" id="PTHR44757:SF2">
    <property type="entry name" value="BIOFILM ARCHITECTURE MAINTENANCE PROTEIN MBAA"/>
    <property type="match status" value="1"/>
</dbReference>
<dbReference type="SMART" id="SM00091">
    <property type="entry name" value="PAS"/>
    <property type="match status" value="3"/>
</dbReference>
<feature type="domain" description="EAL" evidence="3">
    <location>
        <begin position="641"/>
        <end position="895"/>
    </location>
</feature>
<dbReference type="InterPro" id="IPR013767">
    <property type="entry name" value="PAS_fold"/>
</dbReference>
<dbReference type="EMBL" id="FSRO01000001">
    <property type="protein sequence ID" value="SIO31798.1"/>
    <property type="molecule type" value="Genomic_DNA"/>
</dbReference>
<dbReference type="Gene3D" id="3.20.20.450">
    <property type="entry name" value="EAL domain"/>
    <property type="match status" value="1"/>
</dbReference>
<dbReference type="InterPro" id="IPR001633">
    <property type="entry name" value="EAL_dom"/>
</dbReference>
<dbReference type="NCBIfam" id="TIGR00229">
    <property type="entry name" value="sensory_box"/>
    <property type="match status" value="3"/>
</dbReference>
<dbReference type="Pfam" id="PF13426">
    <property type="entry name" value="PAS_9"/>
    <property type="match status" value="1"/>
</dbReference>
<dbReference type="AlphaFoldDB" id="A0A1N6IIG3"/>
<dbReference type="SMART" id="SM00267">
    <property type="entry name" value="GGDEF"/>
    <property type="match status" value="1"/>
</dbReference>
<dbReference type="InterPro" id="IPR001610">
    <property type="entry name" value="PAC"/>
</dbReference>
<evidence type="ECO:0000259" key="3">
    <source>
        <dbReference type="PROSITE" id="PS50883"/>
    </source>
</evidence>
<dbReference type="PANTHER" id="PTHR44757">
    <property type="entry name" value="DIGUANYLATE CYCLASE DGCP"/>
    <property type="match status" value="1"/>
</dbReference>
<dbReference type="PROSITE" id="PS50113">
    <property type="entry name" value="PAC"/>
    <property type="match status" value="2"/>
</dbReference>
<dbReference type="FunFam" id="3.30.70.270:FF:000001">
    <property type="entry name" value="Diguanylate cyclase domain protein"/>
    <property type="match status" value="1"/>
</dbReference>
<dbReference type="SUPFAM" id="SSF141868">
    <property type="entry name" value="EAL domain-like"/>
    <property type="match status" value="1"/>
</dbReference>
<dbReference type="Gene3D" id="3.30.70.270">
    <property type="match status" value="1"/>
</dbReference>
<dbReference type="InterPro" id="IPR052155">
    <property type="entry name" value="Biofilm_reg_signaling"/>
</dbReference>
<dbReference type="SUPFAM" id="SSF55785">
    <property type="entry name" value="PYP-like sensor domain (PAS domain)"/>
    <property type="match status" value="3"/>
</dbReference>
<dbReference type="SMART" id="SM00052">
    <property type="entry name" value="EAL"/>
    <property type="match status" value="1"/>
</dbReference>
<dbReference type="STRING" id="44575.SAMN05216419_103013"/>
<feature type="domain" description="PAC" evidence="2">
    <location>
        <begin position="415"/>
        <end position="467"/>
    </location>
</feature>
<dbReference type="InterPro" id="IPR043128">
    <property type="entry name" value="Rev_trsase/Diguanyl_cyclase"/>
</dbReference>
<dbReference type="InterPro" id="IPR029787">
    <property type="entry name" value="Nucleotide_cyclase"/>
</dbReference>
<evidence type="ECO:0000259" key="4">
    <source>
        <dbReference type="PROSITE" id="PS50887"/>
    </source>
</evidence>
<dbReference type="SUPFAM" id="SSF55073">
    <property type="entry name" value="Nucleotide cyclase"/>
    <property type="match status" value="1"/>
</dbReference>
<dbReference type="InterPro" id="IPR000014">
    <property type="entry name" value="PAS"/>
</dbReference>
<dbReference type="InterPro" id="IPR000160">
    <property type="entry name" value="GGDEF_dom"/>
</dbReference>
<feature type="domain" description="PAC" evidence="2">
    <location>
        <begin position="292"/>
        <end position="345"/>
    </location>
</feature>
<dbReference type="CDD" id="cd01948">
    <property type="entry name" value="EAL"/>
    <property type="match status" value="1"/>
</dbReference>
<evidence type="ECO:0000259" key="1">
    <source>
        <dbReference type="PROSITE" id="PS50112"/>
    </source>
</evidence>
<dbReference type="GO" id="GO:0003824">
    <property type="term" value="F:catalytic activity"/>
    <property type="evidence" value="ECO:0007669"/>
    <property type="project" value="UniProtKB-ARBA"/>
</dbReference>
<gene>
    <name evidence="5" type="ORF">SAMN02743940_1838</name>
</gene>
<dbReference type="CDD" id="cd01949">
    <property type="entry name" value="GGDEF"/>
    <property type="match status" value="1"/>
</dbReference>
<proteinExistence type="predicted"/>
<reference evidence="5 6" key="1">
    <citation type="submission" date="2016-12" db="EMBL/GenBank/DDBJ databases">
        <authorList>
            <person name="Song W.-J."/>
            <person name="Kurnit D.M."/>
        </authorList>
    </citation>
    <scope>NUCLEOTIDE SEQUENCE [LARGE SCALE GENOMIC DNA]</scope>
    <source>
        <strain evidence="5 6">ATCC 49181</strain>
    </source>
</reference>
<dbReference type="eggNOG" id="COG5001">
    <property type="taxonomic scope" value="Bacteria"/>
</dbReference>
<dbReference type="Pfam" id="PF13188">
    <property type="entry name" value="PAS_8"/>
    <property type="match status" value="1"/>
</dbReference>
<protein>
    <submittedName>
        <fullName evidence="5">PAS domain S-box-containing protein/diguanylate cyclase (GGDEF) domain-containing protein</fullName>
    </submittedName>
</protein>
<name>A0A1N6IIG3_9PROT</name>
<evidence type="ECO:0000259" key="2">
    <source>
        <dbReference type="PROSITE" id="PS50113"/>
    </source>
</evidence>
<dbReference type="InterPro" id="IPR035965">
    <property type="entry name" value="PAS-like_dom_sf"/>
</dbReference>
<dbReference type="PROSITE" id="PS50112">
    <property type="entry name" value="PAS"/>
    <property type="match status" value="2"/>
</dbReference>
<dbReference type="PROSITE" id="PS50887">
    <property type="entry name" value="GGDEF"/>
    <property type="match status" value="1"/>
</dbReference>
<dbReference type="NCBIfam" id="TIGR00254">
    <property type="entry name" value="GGDEF"/>
    <property type="match status" value="1"/>
</dbReference>
<dbReference type="Pfam" id="PF00990">
    <property type="entry name" value="GGDEF"/>
    <property type="match status" value="1"/>
</dbReference>
<dbReference type="Pfam" id="PF00989">
    <property type="entry name" value="PAS"/>
    <property type="match status" value="1"/>
</dbReference>
<evidence type="ECO:0000313" key="5">
    <source>
        <dbReference type="EMBL" id="SIO31798.1"/>
    </source>
</evidence>
<organism evidence="5 6">
    <name type="scientific">Nitrosomonas cryotolerans ATCC 49181</name>
    <dbReference type="NCBI Taxonomy" id="1131553"/>
    <lineage>
        <taxon>Bacteria</taxon>
        <taxon>Pseudomonadati</taxon>
        <taxon>Pseudomonadota</taxon>
        <taxon>Betaproteobacteria</taxon>
        <taxon>Nitrosomonadales</taxon>
        <taxon>Nitrosomonadaceae</taxon>
        <taxon>Nitrosomonas</taxon>
    </lineage>
</organism>
<accession>A0A1N6IIG3</accession>
<evidence type="ECO:0000313" key="6">
    <source>
        <dbReference type="Proteomes" id="UP000185062"/>
    </source>
</evidence>
<dbReference type="GO" id="GO:0006355">
    <property type="term" value="P:regulation of DNA-templated transcription"/>
    <property type="evidence" value="ECO:0007669"/>
    <property type="project" value="InterPro"/>
</dbReference>
<dbReference type="InterPro" id="IPR000700">
    <property type="entry name" value="PAS-assoc_C"/>
</dbReference>
<dbReference type="SMART" id="SM00086">
    <property type="entry name" value="PAC"/>
    <property type="match status" value="2"/>
</dbReference>
<dbReference type="Pfam" id="PF00563">
    <property type="entry name" value="EAL"/>
    <property type="match status" value="1"/>
</dbReference>
<feature type="domain" description="PAS" evidence="1">
    <location>
        <begin position="349"/>
        <end position="389"/>
    </location>
</feature>
<dbReference type="Proteomes" id="UP000185062">
    <property type="component" value="Unassembled WGS sequence"/>
</dbReference>
<dbReference type="Gene3D" id="3.30.450.20">
    <property type="entry name" value="PAS domain"/>
    <property type="match status" value="3"/>
</dbReference>
<dbReference type="InterPro" id="IPR035919">
    <property type="entry name" value="EAL_sf"/>
</dbReference>
<dbReference type="PROSITE" id="PS50883">
    <property type="entry name" value="EAL"/>
    <property type="match status" value="1"/>
</dbReference>
<feature type="domain" description="GGDEF" evidence="4">
    <location>
        <begin position="499"/>
        <end position="632"/>
    </location>
</feature>
<dbReference type="CDD" id="cd00130">
    <property type="entry name" value="PAS"/>
    <property type="match status" value="2"/>
</dbReference>